<comment type="function">
    <text evidence="1 11">Catalyzes the phosphorylation of D-glycero-D-manno-heptose 7-phosphate at the C-1 position to selectively form D-glycero-beta-D-manno-heptose-1,7-bisphosphate.</text>
</comment>
<keyword evidence="8 11" id="KW-0511">Multifunctional enzyme</keyword>
<dbReference type="InterPro" id="IPR004821">
    <property type="entry name" value="Cyt_trans-like"/>
</dbReference>
<dbReference type="SUPFAM" id="SSF53613">
    <property type="entry name" value="Ribokinase-like"/>
    <property type="match status" value="1"/>
</dbReference>
<dbReference type="EMBL" id="CP047591">
    <property type="protein sequence ID" value="QHI72068.1"/>
    <property type="molecule type" value="Genomic_DNA"/>
</dbReference>
<dbReference type="SUPFAM" id="SSF52374">
    <property type="entry name" value="Nucleotidylyl transferase"/>
    <property type="match status" value="1"/>
</dbReference>
<evidence type="ECO:0000256" key="4">
    <source>
        <dbReference type="ARBA" id="ARBA00022695"/>
    </source>
</evidence>
<accession>A0A6P1MJ86</accession>
<comment type="pathway">
    <text evidence="11">Nucleotide-sugar biosynthesis; ADP-L-glycero-beta-D-manno-heptose biosynthesis; ADP-L-glycero-beta-D-manno-heptose from D-glycero-beta-D-manno-heptose 7-phosphate: step 1/4.</text>
</comment>
<dbReference type="InterPro" id="IPR011913">
    <property type="entry name" value="RfaE_dom_I"/>
</dbReference>
<dbReference type="RefSeq" id="WP_162361838.1">
    <property type="nucleotide sequence ID" value="NZ_CP047591.1"/>
</dbReference>
<dbReference type="CDD" id="cd01172">
    <property type="entry name" value="RfaE_like"/>
    <property type="match status" value="1"/>
</dbReference>
<evidence type="ECO:0000256" key="5">
    <source>
        <dbReference type="ARBA" id="ARBA00022741"/>
    </source>
</evidence>
<dbReference type="NCBIfam" id="TIGR02199">
    <property type="entry name" value="rfaE_dom_II"/>
    <property type="match status" value="1"/>
</dbReference>
<dbReference type="InterPro" id="IPR011611">
    <property type="entry name" value="PfkB_dom"/>
</dbReference>
<comment type="pathway">
    <text evidence="11">Nucleotide-sugar biosynthesis; ADP-L-glycero-beta-D-manno-heptose biosynthesis; ADP-L-glycero-beta-D-manno-heptose from D-glycero-beta-D-manno-heptose 7-phosphate: step 3/4.</text>
</comment>
<feature type="region of interest" description="Ribokinase" evidence="11">
    <location>
        <begin position="1"/>
        <end position="321"/>
    </location>
</feature>
<dbReference type="GO" id="GO:0097171">
    <property type="term" value="P:ADP-L-glycero-beta-D-manno-heptose biosynthetic process"/>
    <property type="evidence" value="ECO:0007669"/>
    <property type="project" value="UniProtKB-UniPathway"/>
</dbReference>
<dbReference type="PANTHER" id="PTHR46969:SF1">
    <property type="entry name" value="BIFUNCTIONAL PROTEIN HLDE"/>
    <property type="match status" value="1"/>
</dbReference>
<comment type="subunit">
    <text evidence="11">Homodimer.</text>
</comment>
<evidence type="ECO:0000256" key="9">
    <source>
        <dbReference type="ARBA" id="ARBA00023277"/>
    </source>
</evidence>
<keyword evidence="7 11" id="KW-0067">ATP-binding</keyword>
<dbReference type="InterPro" id="IPR011914">
    <property type="entry name" value="RfaE_dom_II"/>
</dbReference>
<dbReference type="AlphaFoldDB" id="A0A6P1MJ86"/>
<keyword evidence="15" id="KW-1185">Reference proteome</keyword>
<dbReference type="EC" id="2.7.1.167" evidence="11"/>
<keyword evidence="5 11" id="KW-0547">Nucleotide-binding</keyword>
<feature type="region of interest" description="Cytidylyltransferase" evidence="11">
    <location>
        <begin position="349"/>
        <end position="483"/>
    </location>
</feature>
<keyword evidence="6 11" id="KW-0418">Kinase</keyword>
<dbReference type="GO" id="GO:0016773">
    <property type="term" value="F:phosphotransferase activity, alcohol group as acceptor"/>
    <property type="evidence" value="ECO:0007669"/>
    <property type="project" value="InterPro"/>
</dbReference>
<keyword evidence="4 11" id="KW-0548">Nucleotidyltransferase</keyword>
<comment type="catalytic activity">
    <reaction evidence="11">
        <text>D-glycero-beta-D-manno-heptose 7-phosphate + ATP = D-glycero-beta-D-manno-heptose 1,7-bisphosphate + ADP + H(+)</text>
        <dbReference type="Rhea" id="RHEA:27473"/>
        <dbReference type="ChEBI" id="CHEBI:15378"/>
        <dbReference type="ChEBI" id="CHEBI:30616"/>
        <dbReference type="ChEBI" id="CHEBI:60204"/>
        <dbReference type="ChEBI" id="CHEBI:60208"/>
        <dbReference type="ChEBI" id="CHEBI:456216"/>
        <dbReference type="EC" id="2.7.1.167"/>
    </reaction>
</comment>
<sequence length="483" mass="53130">MMQLVKKSKEVLALVLGDYMLDEYIMGDVKRISPEAPVPVVEVKKKEVRLGGAGNVVNNLFALGAKSRVLGCTGRDDLSKILISELESINADVLYLGQIEGYSTILKTRVVSKNQQFLRYDQEQLKDTSIQYIYFIQKKLEEVFEGVDVIIISDYGKGSASEELCQIIITKAKSLNLPIVIDPKGADYTKYRGATICTPNLSELSAASNQVIQNDNEELVNKCGQNICKEQKFNYLLVTRSEKGMSLINEERKLDFPAMAKEVIDVTGAGDTVVSVIALGMAVGMELSECCKLANCAASIVISKFGAATATLNEVLGSQLVDSGEKVISAEKIGLLTEYLKEQGKKIVFTNGCFDLVHAGHVSSFEQAKEFGDILIVGLNGDASIKRIKGEKRPIVEERYRAKLVSSISLVDYVVIFKEDTPENLIETIKPDILVKGKDWEGKNVAGQNFVQSYGGIVQFIDLEQGLSTTNIIERICKTYEIC</sequence>
<gene>
    <name evidence="14" type="primary">rfaE2</name>
    <name evidence="11" type="synonym">hldE</name>
    <name evidence="14" type="ORF">Ami3637_06355</name>
</gene>
<evidence type="ECO:0000259" key="13">
    <source>
        <dbReference type="Pfam" id="PF01467"/>
    </source>
</evidence>
<evidence type="ECO:0000313" key="15">
    <source>
        <dbReference type="Proteomes" id="UP000463883"/>
    </source>
</evidence>
<dbReference type="Gene3D" id="3.40.50.620">
    <property type="entry name" value="HUPs"/>
    <property type="match status" value="1"/>
</dbReference>
<dbReference type="Gene3D" id="3.40.1190.20">
    <property type="match status" value="1"/>
</dbReference>
<comment type="function">
    <text evidence="2 11">Catalyzes the ADP transfer from ATP to D-glycero-beta-D-manno-heptose 1-phosphate, yielding ADP-D-glycero-beta-D-manno-heptose.</text>
</comment>
<protein>
    <recommendedName>
        <fullName evidence="11">Bifunctional protein HldE</fullName>
    </recommendedName>
    <domain>
        <recommendedName>
            <fullName evidence="11">D-beta-D-heptose 7-phosphate kinase</fullName>
            <ecNumber evidence="11">2.7.1.167</ecNumber>
        </recommendedName>
        <alternativeName>
            <fullName evidence="11">D-beta-D-heptose 7-phosphotransferase</fullName>
        </alternativeName>
        <alternativeName>
            <fullName evidence="11">D-glycero-beta-D-manno-heptose-7-phosphate kinase</fullName>
        </alternativeName>
    </domain>
    <domain>
        <recommendedName>
            <fullName evidence="11">D-beta-D-heptose 1-phosphate adenylyltransferase</fullName>
            <ecNumber evidence="11">2.7.7.70</ecNumber>
        </recommendedName>
        <alternativeName>
            <fullName evidence="11">D-glycero-beta-D-manno-heptose 1-phosphate adenylyltransferase</fullName>
        </alternativeName>
    </domain>
</protein>
<comment type="similarity">
    <text evidence="11">In the N-terminal section; belongs to the carbohydrate kinase PfkB family.</text>
</comment>
<feature type="active site" evidence="11">
    <location>
        <position position="271"/>
    </location>
</feature>
<dbReference type="InterPro" id="IPR029056">
    <property type="entry name" value="Ribokinase-like"/>
</dbReference>
<keyword evidence="3 11" id="KW-0808">Transferase</keyword>
<dbReference type="GO" id="GO:0005524">
    <property type="term" value="F:ATP binding"/>
    <property type="evidence" value="ECO:0007669"/>
    <property type="project" value="UniProtKB-UniRule"/>
</dbReference>
<comment type="catalytic activity">
    <reaction evidence="10 11">
        <text>D-glycero-beta-D-manno-heptose 1-phosphate + ATP + H(+) = ADP-D-glycero-beta-D-manno-heptose + diphosphate</text>
        <dbReference type="Rhea" id="RHEA:27465"/>
        <dbReference type="ChEBI" id="CHEBI:15378"/>
        <dbReference type="ChEBI" id="CHEBI:30616"/>
        <dbReference type="ChEBI" id="CHEBI:33019"/>
        <dbReference type="ChEBI" id="CHEBI:59967"/>
        <dbReference type="ChEBI" id="CHEBI:61593"/>
        <dbReference type="EC" id="2.7.7.70"/>
    </reaction>
</comment>
<dbReference type="Pfam" id="PF00294">
    <property type="entry name" value="PfkB"/>
    <property type="match status" value="1"/>
</dbReference>
<evidence type="ECO:0000256" key="2">
    <source>
        <dbReference type="ARBA" id="ARBA00003753"/>
    </source>
</evidence>
<dbReference type="InterPro" id="IPR023030">
    <property type="entry name" value="Bifunc_HldE"/>
</dbReference>
<evidence type="ECO:0000259" key="12">
    <source>
        <dbReference type="Pfam" id="PF00294"/>
    </source>
</evidence>
<evidence type="ECO:0000256" key="1">
    <source>
        <dbReference type="ARBA" id="ARBA00002319"/>
    </source>
</evidence>
<dbReference type="Proteomes" id="UP000463883">
    <property type="component" value="Chromosome"/>
</dbReference>
<dbReference type="KEGG" id="amic:Ami3637_06355"/>
<dbReference type="NCBIfam" id="TIGR00125">
    <property type="entry name" value="cyt_tran_rel"/>
    <property type="match status" value="1"/>
</dbReference>
<dbReference type="InterPro" id="IPR014729">
    <property type="entry name" value="Rossmann-like_a/b/a_fold"/>
</dbReference>
<dbReference type="UniPathway" id="UPA00356">
    <property type="reaction ID" value="UER00437"/>
</dbReference>
<comment type="similarity">
    <text evidence="11">In the C-terminal section; belongs to the cytidylyltransferase family.</text>
</comment>
<keyword evidence="9 11" id="KW-0119">Carbohydrate metabolism</keyword>
<name>A0A6P1MJ86_9FIRM</name>
<dbReference type="PANTHER" id="PTHR46969">
    <property type="entry name" value="BIFUNCTIONAL PROTEIN HLDE"/>
    <property type="match status" value="1"/>
</dbReference>
<dbReference type="GO" id="GO:0033786">
    <property type="term" value="F:heptose-1-phosphate adenylyltransferase activity"/>
    <property type="evidence" value="ECO:0007669"/>
    <property type="project" value="UniProtKB-UniRule"/>
</dbReference>
<feature type="domain" description="Cytidyltransferase-like" evidence="13">
    <location>
        <begin position="349"/>
        <end position="474"/>
    </location>
</feature>
<evidence type="ECO:0000256" key="6">
    <source>
        <dbReference type="ARBA" id="ARBA00022777"/>
    </source>
</evidence>
<proteinExistence type="inferred from homology"/>
<dbReference type="GO" id="GO:0033785">
    <property type="term" value="F:heptose 7-phosphate kinase activity"/>
    <property type="evidence" value="ECO:0007669"/>
    <property type="project" value="UniProtKB-UniRule"/>
</dbReference>
<feature type="binding site" evidence="11">
    <location>
        <begin position="200"/>
        <end position="203"/>
    </location>
    <ligand>
        <name>ATP</name>
        <dbReference type="ChEBI" id="CHEBI:30616"/>
    </ligand>
</feature>
<dbReference type="Pfam" id="PF01467">
    <property type="entry name" value="CTP_transf_like"/>
    <property type="match status" value="1"/>
</dbReference>
<evidence type="ECO:0000313" key="14">
    <source>
        <dbReference type="EMBL" id="QHI72068.1"/>
    </source>
</evidence>
<dbReference type="GO" id="GO:0005829">
    <property type="term" value="C:cytosol"/>
    <property type="evidence" value="ECO:0007669"/>
    <property type="project" value="TreeGrafter"/>
</dbReference>
<evidence type="ECO:0000256" key="11">
    <source>
        <dbReference type="HAMAP-Rule" id="MF_01603"/>
    </source>
</evidence>
<feature type="domain" description="Carbohydrate kinase PfkB" evidence="12">
    <location>
        <begin position="26"/>
        <end position="310"/>
    </location>
</feature>
<evidence type="ECO:0000256" key="10">
    <source>
        <dbReference type="ARBA" id="ARBA00047428"/>
    </source>
</evidence>
<evidence type="ECO:0000256" key="7">
    <source>
        <dbReference type="ARBA" id="ARBA00022840"/>
    </source>
</evidence>
<reference evidence="14 15" key="1">
    <citation type="submission" date="2020-01" db="EMBL/GenBank/DDBJ databases">
        <title>Genomic analysis of Aminipila sp. CBA3637.</title>
        <authorList>
            <person name="Kim Y.B."/>
            <person name="Roh S.W."/>
        </authorList>
    </citation>
    <scope>NUCLEOTIDE SEQUENCE [LARGE SCALE GENOMIC DNA]</scope>
    <source>
        <strain evidence="14 15">CBA3637</strain>
    </source>
</reference>
<dbReference type="HAMAP" id="MF_01603">
    <property type="entry name" value="HldE"/>
    <property type="match status" value="1"/>
</dbReference>
<evidence type="ECO:0000256" key="8">
    <source>
        <dbReference type="ARBA" id="ARBA00023268"/>
    </source>
</evidence>
<evidence type="ECO:0000256" key="3">
    <source>
        <dbReference type="ARBA" id="ARBA00022679"/>
    </source>
</evidence>
<organism evidence="14 15">
    <name type="scientific">Aminipila terrae</name>
    <dbReference type="NCBI Taxonomy" id="2697030"/>
    <lineage>
        <taxon>Bacteria</taxon>
        <taxon>Bacillati</taxon>
        <taxon>Bacillota</taxon>
        <taxon>Clostridia</taxon>
        <taxon>Peptostreptococcales</taxon>
        <taxon>Anaerovoracaceae</taxon>
        <taxon>Aminipila</taxon>
    </lineage>
</organism>
<dbReference type="EC" id="2.7.7.70" evidence="11"/>